<name>A0AAU9VDA6_EUPED</name>
<protein>
    <submittedName>
        <fullName evidence="2">Uncharacterized protein</fullName>
    </submittedName>
</protein>
<evidence type="ECO:0000313" key="2">
    <source>
        <dbReference type="EMBL" id="CAH2108169.1"/>
    </source>
</evidence>
<comment type="caution">
    <text evidence="2">The sequence shown here is derived from an EMBL/GenBank/DDBJ whole genome shotgun (WGS) entry which is preliminary data.</text>
</comment>
<proteinExistence type="predicted"/>
<dbReference type="EMBL" id="CAKOGL010000031">
    <property type="protein sequence ID" value="CAH2108169.1"/>
    <property type="molecule type" value="Genomic_DNA"/>
</dbReference>
<sequence length="557" mass="65168">MSKRLCKVHPDRFCYVCGEFIISNKGYPITESLKEAYFCYFKIPVSHQDKKWAPHVFCERCRKTLSLWAAGAKRFLHFNMPMIWREPSNHENDCYFCLTKTFGFNQKNKDKIKYADVPSVTKPIYSSDKQQVPEPPGCSSSTLMTNTESEEDQIQSDTSSEELVDIYEEPHMITQSELNDLVRDLNLSKSKAELLGSRLQQWRLLAPNTRVTMYRKRSECFATYFKKENEFCYCYDIAGLFKEMQQPYKPEEWRLFVDSSKTSLKAVLLHNGNKKPSVPIGHAVNTIETYETMSTLIKLIKYKDHNWIVCGDLKVVGLLLGLQGGNTKYCCFLCLWDSRAKEYHYKRKDWPVREEYSPGKLNIKHKYLIPPQKIVLPPLHIKLGLVKNFVKALDKTSVAFKHLCSIFPNLSDAKLKEGIFIGPQIKKMLKDEVFENSLSDIERSAWNSLRLVIKEFLGNKKNENYRQLIADLLHNFQRMGVNMSLKIHFLHSHLDFFPENLGEFSDEHGERFHQDLKFFEQNYKGYWNQAMLGDYCWSVIRDTDANKYKKKAKAIHF</sequence>
<accession>A0AAU9VDA6</accession>
<feature type="compositionally biased region" description="Polar residues" evidence="1">
    <location>
        <begin position="138"/>
        <end position="147"/>
    </location>
</feature>
<evidence type="ECO:0000313" key="3">
    <source>
        <dbReference type="Proteomes" id="UP001153954"/>
    </source>
</evidence>
<dbReference type="PANTHER" id="PTHR46114">
    <property type="entry name" value="APPLE DOMAIN-CONTAINING PROTEIN"/>
    <property type="match status" value="1"/>
</dbReference>
<reference evidence="2" key="1">
    <citation type="submission" date="2022-03" db="EMBL/GenBank/DDBJ databases">
        <authorList>
            <person name="Tunstrom K."/>
        </authorList>
    </citation>
    <scope>NUCLEOTIDE SEQUENCE</scope>
</reference>
<feature type="compositionally biased region" description="Acidic residues" evidence="1">
    <location>
        <begin position="148"/>
        <end position="160"/>
    </location>
</feature>
<dbReference type="PANTHER" id="PTHR46114:SF1">
    <property type="entry name" value="ZAD DOMAIN-CONTAINING PROTEIN"/>
    <property type="match status" value="1"/>
</dbReference>
<dbReference type="Proteomes" id="UP001153954">
    <property type="component" value="Unassembled WGS sequence"/>
</dbReference>
<dbReference type="AlphaFoldDB" id="A0AAU9VDA6"/>
<keyword evidence="3" id="KW-1185">Reference proteome</keyword>
<feature type="region of interest" description="Disordered" evidence="1">
    <location>
        <begin position="125"/>
        <end position="160"/>
    </location>
</feature>
<gene>
    <name evidence="2" type="ORF">EEDITHA_LOCUS22131</name>
</gene>
<organism evidence="2 3">
    <name type="scientific">Euphydryas editha</name>
    <name type="common">Edith's checkerspot</name>
    <dbReference type="NCBI Taxonomy" id="104508"/>
    <lineage>
        <taxon>Eukaryota</taxon>
        <taxon>Metazoa</taxon>
        <taxon>Ecdysozoa</taxon>
        <taxon>Arthropoda</taxon>
        <taxon>Hexapoda</taxon>
        <taxon>Insecta</taxon>
        <taxon>Pterygota</taxon>
        <taxon>Neoptera</taxon>
        <taxon>Endopterygota</taxon>
        <taxon>Lepidoptera</taxon>
        <taxon>Glossata</taxon>
        <taxon>Ditrysia</taxon>
        <taxon>Papilionoidea</taxon>
        <taxon>Nymphalidae</taxon>
        <taxon>Nymphalinae</taxon>
        <taxon>Euphydryas</taxon>
    </lineage>
</organism>
<evidence type="ECO:0000256" key="1">
    <source>
        <dbReference type="SAM" id="MobiDB-lite"/>
    </source>
</evidence>